<gene>
    <name evidence="2" type="ORF">COLO4_36863</name>
</gene>
<name>A0A1R3G4R8_9ROSI</name>
<sequence>MTVQFFDNQIRAGASSASPSSSQSRCKRDIAHAR</sequence>
<comment type="caution">
    <text evidence="2">The sequence shown here is derived from an EMBL/GenBank/DDBJ whole genome shotgun (WGS) entry which is preliminary data.</text>
</comment>
<dbReference type="Proteomes" id="UP000187203">
    <property type="component" value="Unassembled WGS sequence"/>
</dbReference>
<feature type="region of interest" description="Disordered" evidence="1">
    <location>
        <begin position="1"/>
        <end position="34"/>
    </location>
</feature>
<dbReference type="AlphaFoldDB" id="A0A1R3G4R8"/>
<accession>A0A1R3G4R8</accession>
<protein>
    <submittedName>
        <fullName evidence="2">Uncharacterized protein</fullName>
    </submittedName>
</protein>
<dbReference type="EMBL" id="AWUE01023674">
    <property type="protein sequence ID" value="OMO53071.1"/>
    <property type="molecule type" value="Genomic_DNA"/>
</dbReference>
<feature type="compositionally biased region" description="Low complexity" evidence="1">
    <location>
        <begin position="12"/>
        <end position="24"/>
    </location>
</feature>
<organism evidence="2 3">
    <name type="scientific">Corchorus olitorius</name>
    <dbReference type="NCBI Taxonomy" id="93759"/>
    <lineage>
        <taxon>Eukaryota</taxon>
        <taxon>Viridiplantae</taxon>
        <taxon>Streptophyta</taxon>
        <taxon>Embryophyta</taxon>
        <taxon>Tracheophyta</taxon>
        <taxon>Spermatophyta</taxon>
        <taxon>Magnoliopsida</taxon>
        <taxon>eudicotyledons</taxon>
        <taxon>Gunneridae</taxon>
        <taxon>Pentapetalae</taxon>
        <taxon>rosids</taxon>
        <taxon>malvids</taxon>
        <taxon>Malvales</taxon>
        <taxon>Malvaceae</taxon>
        <taxon>Grewioideae</taxon>
        <taxon>Apeibeae</taxon>
        <taxon>Corchorus</taxon>
    </lineage>
</organism>
<evidence type="ECO:0000313" key="2">
    <source>
        <dbReference type="EMBL" id="OMO53071.1"/>
    </source>
</evidence>
<evidence type="ECO:0000313" key="3">
    <source>
        <dbReference type="Proteomes" id="UP000187203"/>
    </source>
</evidence>
<proteinExistence type="predicted"/>
<keyword evidence="3" id="KW-1185">Reference proteome</keyword>
<reference evidence="3" key="1">
    <citation type="submission" date="2013-09" db="EMBL/GenBank/DDBJ databases">
        <title>Corchorus olitorius genome sequencing.</title>
        <authorList>
            <person name="Alam M."/>
            <person name="Haque M.S."/>
            <person name="Islam M.S."/>
            <person name="Emdad E.M."/>
            <person name="Islam M.M."/>
            <person name="Ahmed B."/>
            <person name="Halim A."/>
            <person name="Hossen Q.M.M."/>
            <person name="Hossain M.Z."/>
            <person name="Ahmed R."/>
            <person name="Khan M.M."/>
            <person name="Islam R."/>
            <person name="Rashid M.M."/>
            <person name="Khan S.A."/>
            <person name="Rahman M.S."/>
            <person name="Alam M."/>
            <person name="Yahiya A.S."/>
            <person name="Khan M.S."/>
            <person name="Azam M.S."/>
            <person name="Haque T."/>
            <person name="Lashkar M.Z.H."/>
            <person name="Akhand A.I."/>
            <person name="Morshed G."/>
            <person name="Roy S."/>
            <person name="Uddin K.S."/>
            <person name="Rabeya T."/>
            <person name="Hossain A.S."/>
            <person name="Chowdhury A."/>
            <person name="Snigdha A.R."/>
            <person name="Mortoza M.S."/>
            <person name="Matin S.A."/>
            <person name="Hoque S.M.E."/>
            <person name="Islam M.K."/>
            <person name="Roy D.K."/>
            <person name="Haider R."/>
            <person name="Moosa M.M."/>
            <person name="Elias S.M."/>
            <person name="Hasan A.M."/>
            <person name="Jahan S."/>
            <person name="Shafiuddin M."/>
            <person name="Mahmood N."/>
            <person name="Shommy N.S."/>
        </authorList>
    </citation>
    <scope>NUCLEOTIDE SEQUENCE [LARGE SCALE GENOMIC DNA]</scope>
    <source>
        <strain evidence="3">cv. O-4</strain>
    </source>
</reference>
<evidence type="ECO:0000256" key="1">
    <source>
        <dbReference type="SAM" id="MobiDB-lite"/>
    </source>
</evidence>